<evidence type="ECO:0000313" key="3">
    <source>
        <dbReference type="EMBL" id="CTQ48318.1"/>
    </source>
</evidence>
<gene>
    <name evidence="3" type="primary">frc_1</name>
    <name evidence="3" type="ORF">JDO7802_00320</name>
</gene>
<keyword evidence="1 3" id="KW-0808">Transferase</keyword>
<dbReference type="STRING" id="420998.JDO7802_00320"/>
<evidence type="ECO:0000313" key="4">
    <source>
        <dbReference type="Proteomes" id="UP000049222"/>
    </source>
</evidence>
<dbReference type="AlphaFoldDB" id="A0A0M6YD99"/>
<dbReference type="Gene3D" id="3.30.1540.10">
    <property type="entry name" value="formyl-coa transferase, domain 3"/>
    <property type="match status" value="1"/>
</dbReference>
<dbReference type="Gene3D" id="3.40.50.10540">
    <property type="entry name" value="Crotonobetainyl-coa:carnitine coa-transferase, domain 1"/>
    <property type="match status" value="1"/>
</dbReference>
<evidence type="ECO:0000256" key="2">
    <source>
        <dbReference type="SAM" id="MobiDB-lite"/>
    </source>
</evidence>
<dbReference type="Pfam" id="PF02515">
    <property type="entry name" value="CoA_transf_3"/>
    <property type="match status" value="1"/>
</dbReference>
<sequence>MTGPLAGLRVIDFTHVLAGPACAYHLGLMGAEVIKVESPRGDAMRHRSGSDPARAARGMSTAYATQAAGKRVVVLDLDTPDGRAQMEDQLASADVLVENHRPETLDRLGLGWDGVHKRHPHIVHCAMTGYGRGHRLENAPAYDVNIQAASGLMAMTGTAATGPMRVGAPVIDYATALAAGFGICAALVERARTGRGRLVDVAMMDVALTLMSSTIVDHALTGNVPRPRGNAANSRSPSSGLFPCAEGHLSLGVNEASQFARLARVLGRGEWLEDARFGDPNARQINADALSTAIADRLLTRTAAEWEGDMLAAGVPAARLRTPAEAVAAARADDRPFLMDAGGAPTPAPPFRIGPLPQSLAPPQDLPRWPGPGDIA</sequence>
<dbReference type="InterPro" id="IPR044855">
    <property type="entry name" value="CoA-Trfase_III_dom3_sf"/>
</dbReference>
<dbReference type="SUPFAM" id="SSF89796">
    <property type="entry name" value="CoA-transferase family III (CaiB/BaiF)"/>
    <property type="match status" value="1"/>
</dbReference>
<dbReference type="InterPro" id="IPR003673">
    <property type="entry name" value="CoA-Trfase_fam_III"/>
</dbReference>
<protein>
    <submittedName>
        <fullName evidence="3">Formyl-coenzyme A transferase</fullName>
        <ecNumber evidence="3">2.8.3.16</ecNumber>
    </submittedName>
</protein>
<dbReference type="PANTHER" id="PTHR48207:SF3">
    <property type="entry name" value="SUCCINATE--HYDROXYMETHYLGLUTARATE COA-TRANSFERASE"/>
    <property type="match status" value="1"/>
</dbReference>
<dbReference type="RefSeq" id="WP_055081941.1">
    <property type="nucleotide sequence ID" value="NZ_CXSU01000005.1"/>
</dbReference>
<dbReference type="OrthoDB" id="7208981at2"/>
<dbReference type="PANTHER" id="PTHR48207">
    <property type="entry name" value="SUCCINATE--HYDROXYMETHYLGLUTARATE COA-TRANSFERASE"/>
    <property type="match status" value="1"/>
</dbReference>
<dbReference type="EMBL" id="CXSU01000005">
    <property type="protein sequence ID" value="CTQ48318.1"/>
    <property type="molecule type" value="Genomic_DNA"/>
</dbReference>
<dbReference type="InterPro" id="IPR050483">
    <property type="entry name" value="CoA-transferase_III_domain"/>
</dbReference>
<accession>A0A0M6YD99</accession>
<dbReference type="EC" id="2.8.3.16" evidence="3"/>
<evidence type="ECO:0000256" key="1">
    <source>
        <dbReference type="ARBA" id="ARBA00022679"/>
    </source>
</evidence>
<dbReference type="InterPro" id="IPR023606">
    <property type="entry name" value="CoA-Trfase_III_dom_1_sf"/>
</dbReference>
<name>A0A0M6YD99_9RHOB</name>
<proteinExistence type="predicted"/>
<dbReference type="GO" id="GO:0033608">
    <property type="term" value="F:formyl-CoA transferase activity"/>
    <property type="evidence" value="ECO:0007669"/>
    <property type="project" value="UniProtKB-EC"/>
</dbReference>
<feature type="region of interest" description="Disordered" evidence="2">
    <location>
        <begin position="341"/>
        <end position="376"/>
    </location>
</feature>
<dbReference type="Proteomes" id="UP000049222">
    <property type="component" value="Unassembled WGS sequence"/>
</dbReference>
<organism evidence="3 4">
    <name type="scientific">Jannaschia donghaensis</name>
    <dbReference type="NCBI Taxonomy" id="420998"/>
    <lineage>
        <taxon>Bacteria</taxon>
        <taxon>Pseudomonadati</taxon>
        <taxon>Pseudomonadota</taxon>
        <taxon>Alphaproteobacteria</taxon>
        <taxon>Rhodobacterales</taxon>
        <taxon>Roseobacteraceae</taxon>
        <taxon>Jannaschia</taxon>
    </lineage>
</organism>
<keyword evidence="4" id="KW-1185">Reference proteome</keyword>
<reference evidence="3 4" key="1">
    <citation type="submission" date="2015-07" db="EMBL/GenBank/DDBJ databases">
        <authorList>
            <person name="Noorani M."/>
        </authorList>
    </citation>
    <scope>NUCLEOTIDE SEQUENCE [LARGE SCALE GENOMIC DNA]</scope>
    <source>
        <strain evidence="3 4">CECT 7802</strain>
    </source>
</reference>